<dbReference type="SMART" id="SM00824">
    <property type="entry name" value="PKS_TE"/>
    <property type="match status" value="1"/>
</dbReference>
<dbReference type="PANTHER" id="PTHR11487:SF0">
    <property type="entry name" value="S-ACYL FATTY ACID SYNTHASE THIOESTERASE, MEDIUM CHAIN"/>
    <property type="match status" value="1"/>
</dbReference>
<keyword evidence="5" id="KW-1185">Reference proteome</keyword>
<dbReference type="Gene3D" id="3.40.50.1820">
    <property type="entry name" value="alpha/beta hydrolase"/>
    <property type="match status" value="1"/>
</dbReference>
<keyword evidence="2" id="KW-0378">Hydrolase</keyword>
<dbReference type="PATRIC" id="fig|33888.3.peg.129"/>
<dbReference type="Pfam" id="PF00975">
    <property type="entry name" value="Thioesterase"/>
    <property type="match status" value="1"/>
</dbReference>
<dbReference type="InterPro" id="IPR029058">
    <property type="entry name" value="AB_hydrolase_fold"/>
</dbReference>
<dbReference type="InterPro" id="IPR020802">
    <property type="entry name" value="TesA-like"/>
</dbReference>
<evidence type="ECO:0000256" key="2">
    <source>
        <dbReference type="ARBA" id="ARBA00022801"/>
    </source>
</evidence>
<gene>
    <name evidence="4" type="ORF">A6122_0109</name>
</gene>
<dbReference type="GO" id="GO:0016787">
    <property type="term" value="F:hydrolase activity"/>
    <property type="evidence" value="ECO:0007669"/>
    <property type="project" value="UniProtKB-KW"/>
</dbReference>
<dbReference type="Proteomes" id="UP000077071">
    <property type="component" value="Chromosome"/>
</dbReference>
<sequence length="235" mass="25529">MSTIVYLPYAGAGASAFRAWSALSAGRADSFAVQLPGREERFIDEPLRDVAAAAVDAVAQIRRAVPSGTAIVIFGHSLGAVLAFEVARRLEEDGELQVKGLVVSGSPGPWNGRSARASDLDDDAFLREVQRFAGYEHPALAMPELREILLPMLRADVQMHEDYLPDDRRPIRAPILTLRGTDDELVDSAQMEQWAEATTGGLRSVEISGPHMYLVEEPRRVVDAIVGKVLTPDVA</sequence>
<dbReference type="OrthoDB" id="4169718at2"/>
<dbReference type="InterPro" id="IPR001031">
    <property type="entry name" value="Thioesterase"/>
</dbReference>
<dbReference type="GO" id="GO:0008610">
    <property type="term" value="P:lipid biosynthetic process"/>
    <property type="evidence" value="ECO:0007669"/>
    <property type="project" value="TreeGrafter"/>
</dbReference>
<dbReference type="SUPFAM" id="SSF53474">
    <property type="entry name" value="alpha/beta-Hydrolases"/>
    <property type="match status" value="1"/>
</dbReference>
<accession>A0A160KPC9</accession>
<protein>
    <submittedName>
        <fullName evidence="4">Thioesterase</fullName>
    </submittedName>
</protein>
<comment type="similarity">
    <text evidence="1">Belongs to the thioesterase family.</text>
</comment>
<evidence type="ECO:0000313" key="5">
    <source>
        <dbReference type="Proteomes" id="UP000077071"/>
    </source>
</evidence>
<evidence type="ECO:0000313" key="4">
    <source>
        <dbReference type="EMBL" id="AND15276.1"/>
    </source>
</evidence>
<dbReference type="RefSeq" id="WP_068250287.1">
    <property type="nucleotide sequence ID" value="NZ_CP015515.1"/>
</dbReference>
<organism evidence="4 5">
    <name type="scientific">Rathayibacter tritici</name>
    <dbReference type="NCBI Taxonomy" id="33888"/>
    <lineage>
        <taxon>Bacteria</taxon>
        <taxon>Bacillati</taxon>
        <taxon>Actinomycetota</taxon>
        <taxon>Actinomycetes</taxon>
        <taxon>Micrococcales</taxon>
        <taxon>Microbacteriaceae</taxon>
        <taxon>Rathayibacter</taxon>
    </lineage>
</organism>
<feature type="domain" description="Thioesterase TesA-like" evidence="3">
    <location>
        <begin position="8"/>
        <end position="230"/>
    </location>
</feature>
<dbReference type="EMBL" id="CP015515">
    <property type="protein sequence ID" value="AND15276.1"/>
    <property type="molecule type" value="Genomic_DNA"/>
</dbReference>
<name>A0A160KPC9_9MICO</name>
<reference evidence="4 5" key="1">
    <citation type="submission" date="2016-05" db="EMBL/GenBank/DDBJ databases">
        <title>Complete genome sequence of Rathayibacter tritici NCPPB 1953.</title>
        <authorList>
            <person name="Park J."/>
            <person name="Lee H.-H."/>
            <person name="Lee S.-W."/>
            <person name="Seo Y.-S."/>
        </authorList>
    </citation>
    <scope>NUCLEOTIDE SEQUENCE [LARGE SCALE GENOMIC DNA]</scope>
    <source>
        <strain evidence="4 5">NCPPB 1953</strain>
    </source>
</reference>
<dbReference type="AlphaFoldDB" id="A0A160KPC9"/>
<evidence type="ECO:0000259" key="3">
    <source>
        <dbReference type="SMART" id="SM00824"/>
    </source>
</evidence>
<dbReference type="InterPro" id="IPR012223">
    <property type="entry name" value="TEII"/>
</dbReference>
<dbReference type="STRING" id="33888.A6122_0109"/>
<evidence type="ECO:0000256" key="1">
    <source>
        <dbReference type="ARBA" id="ARBA00007169"/>
    </source>
</evidence>
<dbReference type="KEGG" id="rtn:A6122_0109"/>
<proteinExistence type="inferred from homology"/>
<dbReference type="PANTHER" id="PTHR11487">
    <property type="entry name" value="THIOESTERASE"/>
    <property type="match status" value="1"/>
</dbReference>